<keyword evidence="6" id="KW-0966">Cell projection</keyword>
<dbReference type="SUPFAM" id="SSF64518">
    <property type="entry name" value="Phase 1 flagellin"/>
    <property type="match status" value="2"/>
</dbReference>
<dbReference type="GO" id="GO:0005576">
    <property type="term" value="C:extracellular region"/>
    <property type="evidence" value="ECO:0007669"/>
    <property type="project" value="UniProtKB-SubCell"/>
</dbReference>
<dbReference type="OrthoDB" id="9796789at2"/>
<dbReference type="Gene3D" id="1.20.1330.10">
    <property type="entry name" value="f41 fragment of flagellin, N-terminal domain"/>
    <property type="match status" value="2"/>
</dbReference>
<dbReference type="Gene3D" id="2.30.220.10">
    <property type="entry name" value="f41 fragment of flagellin, C-terminal domain"/>
    <property type="match status" value="1"/>
</dbReference>
<feature type="domain" description="Flagellin C-terminal" evidence="5">
    <location>
        <begin position="665"/>
        <end position="750"/>
    </location>
</feature>
<dbReference type="PRINTS" id="PR00207">
    <property type="entry name" value="FLAGELLIN"/>
</dbReference>
<evidence type="ECO:0000256" key="2">
    <source>
        <dbReference type="ARBA" id="ARBA00023143"/>
    </source>
</evidence>
<dbReference type="Proteomes" id="UP000215181">
    <property type="component" value="Unassembled WGS sequence"/>
</dbReference>
<dbReference type="GO" id="GO:0009288">
    <property type="term" value="C:bacterial-type flagellum"/>
    <property type="evidence" value="ECO:0007669"/>
    <property type="project" value="UniProtKB-SubCell"/>
</dbReference>
<dbReference type="Pfam" id="PF00669">
    <property type="entry name" value="Flagellin_N"/>
    <property type="match status" value="1"/>
</dbReference>
<dbReference type="InterPro" id="IPR046358">
    <property type="entry name" value="Flagellin_C"/>
</dbReference>
<dbReference type="InterPro" id="IPR010810">
    <property type="entry name" value="Flagellin_hook_IN_motif"/>
</dbReference>
<evidence type="ECO:0000259" key="5">
    <source>
        <dbReference type="Pfam" id="PF00700"/>
    </source>
</evidence>
<gene>
    <name evidence="6" type="ORF">CGK74_14205</name>
</gene>
<dbReference type="InterPro" id="IPR001029">
    <property type="entry name" value="Flagellin_N"/>
</dbReference>
<keyword evidence="3" id="KW-0964">Secreted</keyword>
<dbReference type="AlphaFoldDB" id="A0A235EWG3"/>
<name>A0A235EWG3_9RHOO</name>
<sequence>MAAVINTNVQSLNAQRNLSSSQSSLATSLTRLSSGLRINSAKDDAAGLAISDRMSAQIRGLNQAVRNSNDGISLAQTAEGALSESGNILQRIRELAVQSANSTNSASDRQALNSEVNQLVSELDRIANTTSFNGLKLLDGSFTAQTFQVGADARQTINVNVGAATTDRIGINKVNSNNAVASDAITAATYGNTGVTVDGAGKVGSGGANAAANLAAAQAAASPAQTLTFGKADGSTVDVEVTTAGMSAAGIAGAIDGEMSAPGTATYGSNSVSLSFDVANWETGDAITLDVSGETFSVTAGATPDFEAELGAAATQLQTDLNTSFGANSFTVTADGNTLTITAANGTTGANTGHNIELSALTVTEDAGTNLSASVSFTGANNTTGSLDSGEAYVQTASLSYEINDTDSALFTSLSSTASGSSAELVAFGNTASGANNVAAQQLTINGQVQEKVDIAAGADAKAIAGAINAVADKTGVQASARTTATLSDVSTAGVISFNLNGTDVSANISDVNNLTNLADAINSQTSKTGVTAKLSVEKDAIELVAEDGRDIKIADFNNSSVDGTDVTSATMKVQGGIGDDKSGLATVLRDTNTTEGATDTDTDSTTIGGNVELKAAGGYFSVSSNKADDEGGLFSGAVDELQAGDLKSVNKIDISTVAGATDALDVIDGALSRINSIRADLGAVQNRFESTIANLNTSTENLSAARSRIRDTDFAAETANLTRSQILQQAGTAMLAQANALPNNVLSLLG</sequence>
<comment type="caution">
    <text evidence="6">The sequence shown here is derived from an EMBL/GenBank/DDBJ whole genome shotgun (WGS) entry which is preliminary data.</text>
</comment>
<proteinExistence type="inferred from homology"/>
<dbReference type="PANTHER" id="PTHR42792:SF2">
    <property type="entry name" value="FLAGELLIN"/>
    <property type="match status" value="1"/>
</dbReference>
<comment type="similarity">
    <text evidence="1 3">Belongs to the bacterial flagellin family.</text>
</comment>
<accession>A0A235EWG3</accession>
<keyword evidence="7" id="KW-1185">Reference proteome</keyword>
<keyword evidence="2 3" id="KW-0975">Bacterial flagellum</keyword>
<dbReference type="Gene3D" id="3.30.70.2120">
    <property type="match status" value="1"/>
</dbReference>
<organism evidence="6 7">
    <name type="scientific">Thauera propionica</name>
    <dbReference type="NCBI Taxonomy" id="2019431"/>
    <lineage>
        <taxon>Bacteria</taxon>
        <taxon>Pseudomonadati</taxon>
        <taxon>Pseudomonadota</taxon>
        <taxon>Betaproteobacteria</taxon>
        <taxon>Rhodocyclales</taxon>
        <taxon>Zoogloeaceae</taxon>
        <taxon>Thauera</taxon>
    </lineage>
</organism>
<comment type="subcellular location">
    <subcellularLocation>
        <location evidence="3">Secreted</location>
    </subcellularLocation>
    <subcellularLocation>
        <location evidence="3">Bacterial flagellum</location>
    </subcellularLocation>
</comment>
<feature type="domain" description="Flagellin N-terminal" evidence="4">
    <location>
        <begin position="5"/>
        <end position="143"/>
    </location>
</feature>
<evidence type="ECO:0000256" key="3">
    <source>
        <dbReference type="RuleBase" id="RU362073"/>
    </source>
</evidence>
<dbReference type="RefSeq" id="WP_094269091.1">
    <property type="nucleotide sequence ID" value="NZ_NOIH01000015.1"/>
</dbReference>
<dbReference type="Gene3D" id="2.170.280.10">
    <property type="entry name" value="f41 fragment of flagellin, middle domain"/>
    <property type="match status" value="1"/>
</dbReference>
<evidence type="ECO:0000259" key="4">
    <source>
        <dbReference type="Pfam" id="PF00669"/>
    </source>
</evidence>
<dbReference type="GO" id="GO:0005198">
    <property type="term" value="F:structural molecule activity"/>
    <property type="evidence" value="ECO:0007669"/>
    <property type="project" value="UniProtKB-UniRule"/>
</dbReference>
<evidence type="ECO:0000256" key="1">
    <source>
        <dbReference type="ARBA" id="ARBA00005709"/>
    </source>
</evidence>
<evidence type="ECO:0000313" key="7">
    <source>
        <dbReference type="Proteomes" id="UP000215181"/>
    </source>
</evidence>
<dbReference type="Gene3D" id="6.10.280.190">
    <property type="match status" value="1"/>
</dbReference>
<dbReference type="Pfam" id="PF07196">
    <property type="entry name" value="Flagellin_IN"/>
    <property type="match status" value="2"/>
</dbReference>
<dbReference type="Pfam" id="PF00700">
    <property type="entry name" value="Flagellin_C"/>
    <property type="match status" value="1"/>
</dbReference>
<dbReference type="InterPro" id="IPR001492">
    <property type="entry name" value="Flagellin"/>
</dbReference>
<reference evidence="6 7" key="1">
    <citation type="submission" date="2017-07" db="EMBL/GenBank/DDBJ databases">
        <title>Thauera sp. KNDSS-Mac4 genome sequence and assembly.</title>
        <authorList>
            <person name="Mayilraj S."/>
        </authorList>
    </citation>
    <scope>NUCLEOTIDE SEQUENCE [LARGE SCALE GENOMIC DNA]</scope>
    <source>
        <strain evidence="6 7">KNDSS-Mac4</strain>
    </source>
</reference>
<evidence type="ECO:0000313" key="6">
    <source>
        <dbReference type="EMBL" id="OYD53350.1"/>
    </source>
</evidence>
<dbReference type="EMBL" id="NOIH01000015">
    <property type="protein sequence ID" value="OYD53350.1"/>
    <property type="molecule type" value="Genomic_DNA"/>
</dbReference>
<dbReference type="PANTHER" id="PTHR42792">
    <property type="entry name" value="FLAGELLIN"/>
    <property type="match status" value="1"/>
</dbReference>
<keyword evidence="6" id="KW-0969">Cilium</keyword>
<comment type="function">
    <text evidence="3">Flagellin is the subunit protein which polymerizes to form the filaments of bacterial flagella.</text>
</comment>
<protein>
    <recommendedName>
        <fullName evidence="3">Flagellin</fullName>
    </recommendedName>
</protein>
<keyword evidence="6" id="KW-0282">Flagellum</keyword>